<dbReference type="Proteomes" id="UP000827976">
    <property type="component" value="Chromosome 19"/>
</dbReference>
<reference evidence="2" key="1">
    <citation type="journal article" date="2022" name="Nat. Commun.">
        <title>Chromosome evolution and the genetic basis of agronomically important traits in greater yam.</title>
        <authorList>
            <person name="Bredeson J.V."/>
            <person name="Lyons J.B."/>
            <person name="Oniyinde I.O."/>
            <person name="Okereke N.R."/>
            <person name="Kolade O."/>
            <person name="Nnabue I."/>
            <person name="Nwadili C.O."/>
            <person name="Hribova E."/>
            <person name="Parker M."/>
            <person name="Nwogha J."/>
            <person name="Shu S."/>
            <person name="Carlson J."/>
            <person name="Kariba R."/>
            <person name="Muthemba S."/>
            <person name="Knop K."/>
            <person name="Barton G.J."/>
            <person name="Sherwood A.V."/>
            <person name="Lopez-Montes A."/>
            <person name="Asiedu R."/>
            <person name="Jamnadass R."/>
            <person name="Muchugi A."/>
            <person name="Goodstein D."/>
            <person name="Egesi C.N."/>
            <person name="Featherston J."/>
            <person name="Asfaw A."/>
            <person name="Simpson G.G."/>
            <person name="Dolezel J."/>
            <person name="Hendre P.S."/>
            <person name="Van Deynze A."/>
            <person name="Kumar P.L."/>
            <person name="Obidiegwu J.E."/>
            <person name="Bhattacharjee R."/>
            <person name="Rokhsar D.S."/>
        </authorList>
    </citation>
    <scope>NUCLEOTIDE SEQUENCE [LARGE SCALE GENOMIC DNA]</scope>
    <source>
        <strain evidence="2">cv. TDa95/00328</strain>
    </source>
</reference>
<accession>A0ACB7U2T4</accession>
<organism evidence="1 2">
    <name type="scientific">Dioscorea alata</name>
    <name type="common">Purple yam</name>
    <dbReference type="NCBI Taxonomy" id="55571"/>
    <lineage>
        <taxon>Eukaryota</taxon>
        <taxon>Viridiplantae</taxon>
        <taxon>Streptophyta</taxon>
        <taxon>Embryophyta</taxon>
        <taxon>Tracheophyta</taxon>
        <taxon>Spermatophyta</taxon>
        <taxon>Magnoliopsida</taxon>
        <taxon>Liliopsida</taxon>
        <taxon>Dioscoreales</taxon>
        <taxon>Dioscoreaceae</taxon>
        <taxon>Dioscorea</taxon>
    </lineage>
</organism>
<evidence type="ECO:0000313" key="1">
    <source>
        <dbReference type="EMBL" id="KAH7654565.1"/>
    </source>
</evidence>
<dbReference type="EMBL" id="CM037029">
    <property type="protein sequence ID" value="KAH7654565.1"/>
    <property type="molecule type" value="Genomic_DNA"/>
</dbReference>
<evidence type="ECO:0000313" key="2">
    <source>
        <dbReference type="Proteomes" id="UP000827976"/>
    </source>
</evidence>
<sequence>MFIFLDPISLSKSDPLTVNRYLMLPSLYIPSVLSSLFSGFPLCGSADRRNLGDLGEKTGGLDQEKFPTGRLRRGSTTLSFSRSCFLSSSLQPFIFSALEAMAGVVQKFFLTSMIMWMVPIAIIYGFNHHIFPGSSQLSSSSQTLISGFLAVISVNFVIALYIIMAMKEPTNQEPQPDPTFLAEARRSITQTSGSMASENSATRDKVE</sequence>
<keyword evidence="2" id="KW-1185">Reference proteome</keyword>
<proteinExistence type="predicted"/>
<gene>
    <name evidence="1" type="ORF">IHE45_19G150800</name>
</gene>
<protein>
    <submittedName>
        <fullName evidence="1">Vacuolar ATPase assembly integral membrane protein Vma21 protein</fullName>
    </submittedName>
</protein>
<name>A0ACB7U2T4_DIOAL</name>
<comment type="caution">
    <text evidence="1">The sequence shown here is derived from an EMBL/GenBank/DDBJ whole genome shotgun (WGS) entry which is preliminary data.</text>
</comment>